<dbReference type="Pfam" id="PF03729">
    <property type="entry name" value="DUF308"/>
    <property type="match status" value="1"/>
</dbReference>
<dbReference type="EMBL" id="CP102453">
    <property type="protein sequence ID" value="UUX33005.1"/>
    <property type="molecule type" value="Genomic_DNA"/>
</dbReference>
<dbReference type="PANTHER" id="PTHR34989:SF1">
    <property type="entry name" value="PROTEIN HDED"/>
    <property type="match status" value="1"/>
</dbReference>
<evidence type="ECO:0000313" key="3">
    <source>
        <dbReference type="Proteomes" id="UP001315967"/>
    </source>
</evidence>
<feature type="transmembrane region" description="Helical" evidence="1">
    <location>
        <begin position="151"/>
        <end position="168"/>
    </location>
</feature>
<dbReference type="PANTHER" id="PTHR34989">
    <property type="entry name" value="PROTEIN HDED"/>
    <property type="match status" value="1"/>
</dbReference>
<dbReference type="RefSeq" id="WP_313792505.1">
    <property type="nucleotide sequence ID" value="NZ_CP102453.1"/>
</dbReference>
<feature type="transmembrane region" description="Helical" evidence="1">
    <location>
        <begin position="38"/>
        <end position="56"/>
    </location>
</feature>
<gene>
    <name evidence="2" type="ORF">NRE15_08755</name>
</gene>
<evidence type="ECO:0000313" key="2">
    <source>
        <dbReference type="EMBL" id="UUX33005.1"/>
    </source>
</evidence>
<feature type="transmembrane region" description="Helical" evidence="1">
    <location>
        <begin position="68"/>
        <end position="88"/>
    </location>
</feature>
<proteinExistence type="predicted"/>
<feature type="transmembrane region" description="Helical" evidence="1">
    <location>
        <begin position="12"/>
        <end position="32"/>
    </location>
</feature>
<dbReference type="InterPro" id="IPR005325">
    <property type="entry name" value="DUF308_memb"/>
</dbReference>
<protein>
    <submittedName>
        <fullName evidence="2">DUF308 domain-containing protein</fullName>
    </submittedName>
</protein>
<name>A0ABY5P3C3_9LACT</name>
<reference evidence="2 3" key="1">
    <citation type="submission" date="2022-08" db="EMBL/GenBank/DDBJ databases">
        <title>Aerococcaceae sp. nov isolated from spoiled eye mask.</title>
        <authorList>
            <person name="Zhou G."/>
            <person name="Xie X.-B."/>
            <person name="Shi Q.-S."/>
            <person name="Wang Y.-S."/>
            <person name="Wen X."/>
            <person name="Peng H."/>
            <person name="Yang X.-J."/>
            <person name="Tao H.-B."/>
            <person name="Huang X.-M."/>
        </authorList>
    </citation>
    <scope>NUCLEOTIDE SEQUENCE [LARGE SCALE GENOMIC DNA]</scope>
    <source>
        <strain evidence="3">DM20194951</strain>
    </source>
</reference>
<organism evidence="2 3">
    <name type="scientific">Fundicoccus culcitae</name>
    <dbReference type="NCBI Taxonomy" id="2969821"/>
    <lineage>
        <taxon>Bacteria</taxon>
        <taxon>Bacillati</taxon>
        <taxon>Bacillota</taxon>
        <taxon>Bacilli</taxon>
        <taxon>Lactobacillales</taxon>
        <taxon>Aerococcaceae</taxon>
        <taxon>Fundicoccus</taxon>
    </lineage>
</organism>
<evidence type="ECO:0000256" key="1">
    <source>
        <dbReference type="SAM" id="Phobius"/>
    </source>
</evidence>
<keyword evidence="1" id="KW-0812">Transmembrane</keyword>
<dbReference type="InterPro" id="IPR052712">
    <property type="entry name" value="Acid_resist_chaperone_HdeD"/>
</dbReference>
<dbReference type="Proteomes" id="UP001315967">
    <property type="component" value="Chromosome"/>
</dbReference>
<keyword evidence="3" id="KW-1185">Reference proteome</keyword>
<keyword evidence="1" id="KW-1133">Transmembrane helix</keyword>
<feature type="transmembrane region" description="Helical" evidence="1">
    <location>
        <begin position="94"/>
        <end position="117"/>
    </location>
</feature>
<feature type="transmembrane region" description="Helical" evidence="1">
    <location>
        <begin position="129"/>
        <end position="145"/>
    </location>
</feature>
<sequence length="444" mass="50917">MKESRRNWSYIIIGLLFIFSGFALLFFPMTFYQSVSRLVAFIIGATGVTRTFQSLVIADKSKSNRDRFLLMISGIAQIIFALWIAQYTETTYRWLLHLIGYYQLIMGIVSLISYILLVRNQEKRRFHRLAYGVVHLIFAVFSFTATKDSRSVTLILGVYAIFIGFTYVNDGRGVFIQPDTENKLKRKVRFPLPIIFNALLPTRVLNRINQYIAGELDIDVELEQHSMVQNIDNQQTYDVMQILIHAGSNAFDIIGHMNIVYKEKVYSYGNHDIDSRQLFDAIGDGVLVVVDKDAYIDFSIKNGDNLVIEYDVLLNQEQTEALVEKLAEIKSSVMSWRPTTPTQLASYGGELMRAIPSAQFYKFVKGKFKTYFVFGTNCVMLSDEIIGTSGLDLFLLVGILTPGTYYDYLEKEFQKANSIVISRKVHHNRLQAFIEDRTDNKLLN</sequence>
<keyword evidence="1" id="KW-0472">Membrane</keyword>
<accession>A0ABY5P3C3</accession>